<dbReference type="Gene3D" id="1.20.5.3310">
    <property type="match status" value="1"/>
</dbReference>
<comment type="subcellular location">
    <subcellularLocation>
        <location evidence="1 9">Cell membrane</location>
        <topology evidence="1 9">Single-pass membrane protein</topology>
    </subcellularLocation>
</comment>
<evidence type="ECO:0000313" key="12">
    <source>
        <dbReference type="Proteomes" id="UP000655589"/>
    </source>
</evidence>
<dbReference type="EMBL" id="BMPT01000009">
    <property type="protein sequence ID" value="GGM28180.1"/>
    <property type="molecule type" value="Genomic_DNA"/>
</dbReference>
<feature type="region of interest" description="Disordered" evidence="10">
    <location>
        <begin position="45"/>
        <end position="96"/>
    </location>
</feature>
<dbReference type="RefSeq" id="WP_171107202.1">
    <property type="nucleotide sequence ID" value="NZ_BMPT01000009.1"/>
</dbReference>
<dbReference type="GO" id="GO:0008320">
    <property type="term" value="F:protein transmembrane transporter activity"/>
    <property type="evidence" value="ECO:0007669"/>
    <property type="project" value="UniProtKB-UniRule"/>
</dbReference>
<reference evidence="11" key="1">
    <citation type="journal article" date="2014" name="Int. J. Syst. Evol. Microbiol.">
        <title>Complete genome sequence of Corynebacterium casei LMG S-19264T (=DSM 44701T), isolated from a smear-ripened cheese.</title>
        <authorList>
            <consortium name="US DOE Joint Genome Institute (JGI-PGF)"/>
            <person name="Walter F."/>
            <person name="Albersmeier A."/>
            <person name="Kalinowski J."/>
            <person name="Ruckert C."/>
        </authorList>
    </citation>
    <scope>NUCLEOTIDE SEQUENCE</scope>
    <source>
        <strain evidence="11">JCM 3051</strain>
    </source>
</reference>
<reference evidence="11" key="2">
    <citation type="submission" date="2020-09" db="EMBL/GenBank/DDBJ databases">
        <authorList>
            <person name="Sun Q."/>
            <person name="Ohkuma M."/>
        </authorList>
    </citation>
    <scope>NUCLEOTIDE SEQUENCE</scope>
    <source>
        <strain evidence="11">JCM 3051</strain>
    </source>
</reference>
<protein>
    <recommendedName>
        <fullName evidence="9">Sec-independent protein translocase protein TatA</fullName>
    </recommendedName>
</protein>
<keyword evidence="7 9" id="KW-0811">Translocation</keyword>
<keyword evidence="3 9" id="KW-1003">Cell membrane</keyword>
<gene>
    <name evidence="9" type="primary">tatA</name>
    <name evidence="11" type="ORF">GCM10010102_24940</name>
</gene>
<organism evidence="11 12">
    <name type="scientific">Promicromonospora citrea</name>
    <dbReference type="NCBI Taxonomy" id="43677"/>
    <lineage>
        <taxon>Bacteria</taxon>
        <taxon>Bacillati</taxon>
        <taxon>Actinomycetota</taxon>
        <taxon>Actinomycetes</taxon>
        <taxon>Micrococcales</taxon>
        <taxon>Promicromonosporaceae</taxon>
        <taxon>Promicromonospora</taxon>
    </lineage>
</organism>
<dbReference type="HAMAP" id="MF_00236">
    <property type="entry name" value="TatA_E"/>
    <property type="match status" value="1"/>
</dbReference>
<dbReference type="NCBIfam" id="TIGR01411">
    <property type="entry name" value="tatAE"/>
    <property type="match status" value="1"/>
</dbReference>
<evidence type="ECO:0000313" key="11">
    <source>
        <dbReference type="EMBL" id="GGM28180.1"/>
    </source>
</evidence>
<evidence type="ECO:0000256" key="5">
    <source>
        <dbReference type="ARBA" id="ARBA00022927"/>
    </source>
</evidence>
<feature type="compositionally biased region" description="Low complexity" evidence="10">
    <location>
        <begin position="55"/>
        <end position="68"/>
    </location>
</feature>
<evidence type="ECO:0000256" key="10">
    <source>
        <dbReference type="SAM" id="MobiDB-lite"/>
    </source>
</evidence>
<evidence type="ECO:0000256" key="6">
    <source>
        <dbReference type="ARBA" id="ARBA00022989"/>
    </source>
</evidence>
<comment type="similarity">
    <text evidence="9">Belongs to the TatA/E family.</text>
</comment>
<keyword evidence="8 9" id="KW-0472">Membrane</keyword>
<feature type="compositionally biased region" description="Basic and acidic residues" evidence="10">
    <location>
        <begin position="87"/>
        <end position="96"/>
    </location>
</feature>
<keyword evidence="6 9" id="KW-1133">Transmembrane helix</keyword>
<dbReference type="AlphaFoldDB" id="A0A8H9L3D9"/>
<keyword evidence="4 9" id="KW-0812">Transmembrane</keyword>
<evidence type="ECO:0000256" key="3">
    <source>
        <dbReference type="ARBA" id="ARBA00022475"/>
    </source>
</evidence>
<keyword evidence="5 9" id="KW-0653">Protein transport</keyword>
<dbReference type="Proteomes" id="UP000655589">
    <property type="component" value="Unassembled WGS sequence"/>
</dbReference>
<dbReference type="GO" id="GO:0033281">
    <property type="term" value="C:TAT protein transport complex"/>
    <property type="evidence" value="ECO:0007669"/>
    <property type="project" value="UniProtKB-UniRule"/>
</dbReference>
<evidence type="ECO:0000256" key="4">
    <source>
        <dbReference type="ARBA" id="ARBA00022692"/>
    </source>
</evidence>
<evidence type="ECO:0000256" key="2">
    <source>
        <dbReference type="ARBA" id="ARBA00022448"/>
    </source>
</evidence>
<evidence type="ECO:0000256" key="8">
    <source>
        <dbReference type="ARBA" id="ARBA00023136"/>
    </source>
</evidence>
<evidence type="ECO:0000256" key="1">
    <source>
        <dbReference type="ARBA" id="ARBA00004162"/>
    </source>
</evidence>
<keyword evidence="12" id="KW-1185">Reference proteome</keyword>
<name>A0A8H9L3D9_9MICO</name>
<comment type="caution">
    <text evidence="11">The sequence shown here is derived from an EMBL/GenBank/DDBJ whole genome shotgun (WGS) entry which is preliminary data.</text>
</comment>
<dbReference type="InterPro" id="IPR006312">
    <property type="entry name" value="TatA/E"/>
</dbReference>
<proteinExistence type="inferred from homology"/>
<dbReference type="NCBIfam" id="NF001854">
    <property type="entry name" value="PRK00575.1"/>
    <property type="match status" value="1"/>
</dbReference>
<evidence type="ECO:0000256" key="9">
    <source>
        <dbReference type="HAMAP-Rule" id="MF_00236"/>
    </source>
</evidence>
<dbReference type="PANTHER" id="PTHR42982">
    <property type="entry name" value="SEC-INDEPENDENT PROTEIN TRANSLOCASE PROTEIN TATA"/>
    <property type="match status" value="1"/>
</dbReference>
<dbReference type="InterPro" id="IPR003369">
    <property type="entry name" value="TatA/B/E"/>
</dbReference>
<dbReference type="Pfam" id="PF02416">
    <property type="entry name" value="TatA_B_E"/>
    <property type="match status" value="1"/>
</dbReference>
<keyword evidence="2 9" id="KW-0813">Transport</keyword>
<dbReference type="GO" id="GO:0043953">
    <property type="term" value="P:protein transport by the Tat complex"/>
    <property type="evidence" value="ECO:0007669"/>
    <property type="project" value="UniProtKB-UniRule"/>
</dbReference>
<sequence>MGAMQPWHWIVLLVVILLLFGSTRLPGLAKSVGQSMKIFRKEMKDLRDDDKDTDGTAAAPGGATSGTTGTTGTGTTGSSGQVPGIVENRDRDIPKA</sequence>
<comment type="subunit">
    <text evidence="9">The Tat system comprises two distinct complexes: a TatABC complex, containing multiple copies of TatA, TatB and TatC subunits, and a separate TatA complex, containing only TatA subunits. Substrates initially bind to the TatABC complex, which probably triggers association of the separate TatA complex to form the active translocon.</text>
</comment>
<accession>A0A8H9L3D9</accession>
<feature type="compositionally biased region" description="Basic and acidic residues" evidence="10">
    <location>
        <begin position="45"/>
        <end position="54"/>
    </location>
</feature>
<dbReference type="PANTHER" id="PTHR42982:SF8">
    <property type="entry name" value="SEC-INDEPENDENT PROTEIN TRANSLOCASE PROTEIN TATA"/>
    <property type="match status" value="1"/>
</dbReference>
<evidence type="ECO:0000256" key="7">
    <source>
        <dbReference type="ARBA" id="ARBA00023010"/>
    </source>
</evidence>
<comment type="function">
    <text evidence="9">Part of the twin-arginine translocation (Tat) system that transports large folded proteins containing a characteristic twin-arginine motif in their signal peptide across membranes. TatA could form the protein-conducting channel of the Tat system.</text>
</comment>